<dbReference type="InterPro" id="IPR011123">
    <property type="entry name" value="Y_Y_Y"/>
</dbReference>
<comment type="catalytic activity">
    <reaction evidence="1">
        <text>ATP + protein L-histidine = ADP + protein N-phospho-L-histidine.</text>
        <dbReference type="EC" id="2.7.13.3"/>
    </reaction>
</comment>
<dbReference type="EMBL" id="SACS01000002">
    <property type="protein sequence ID" value="RVU41125.1"/>
    <property type="molecule type" value="Genomic_DNA"/>
</dbReference>
<comment type="caution">
    <text evidence="7">The sequence shown here is derived from an EMBL/GenBank/DDBJ whole genome shotgun (WGS) entry which is preliminary data.</text>
</comment>
<dbReference type="SUPFAM" id="SSF55874">
    <property type="entry name" value="ATPase domain of HSP90 chaperone/DNA topoisomerase II/histidine kinase"/>
    <property type="match status" value="1"/>
</dbReference>
<gene>
    <name evidence="7" type="ORF">EOE67_02665</name>
</gene>
<dbReference type="InterPro" id="IPR036097">
    <property type="entry name" value="HisK_dim/P_sf"/>
</dbReference>
<proteinExistence type="predicted"/>
<dbReference type="Gene3D" id="1.10.287.130">
    <property type="match status" value="1"/>
</dbReference>
<dbReference type="AlphaFoldDB" id="A0A437R303"/>
<dbReference type="Pfam" id="PF02518">
    <property type="entry name" value="HATPase_c"/>
    <property type="match status" value="1"/>
</dbReference>
<dbReference type="PRINTS" id="PR00344">
    <property type="entry name" value="BCTRLSENSOR"/>
</dbReference>
<dbReference type="Gene3D" id="2.130.10.10">
    <property type="entry name" value="YVTN repeat-like/Quinoprotein amine dehydrogenase"/>
    <property type="match status" value="4"/>
</dbReference>
<dbReference type="OrthoDB" id="176203at2"/>
<dbReference type="SMART" id="SM00388">
    <property type="entry name" value="HisKA"/>
    <property type="match status" value="1"/>
</dbReference>
<dbReference type="PANTHER" id="PTHR43547:SF2">
    <property type="entry name" value="HYBRID SIGNAL TRANSDUCTION HISTIDINE KINASE C"/>
    <property type="match status" value="1"/>
</dbReference>
<dbReference type="SUPFAM" id="SSF47384">
    <property type="entry name" value="Homodimeric domain of signal transducing histidine kinase"/>
    <property type="match status" value="1"/>
</dbReference>
<evidence type="ECO:0000256" key="4">
    <source>
        <dbReference type="ARBA" id="ARBA00022679"/>
    </source>
</evidence>
<dbReference type="InterPro" id="IPR036890">
    <property type="entry name" value="HATPase_C_sf"/>
</dbReference>
<evidence type="ECO:0000259" key="6">
    <source>
        <dbReference type="PROSITE" id="PS50109"/>
    </source>
</evidence>
<dbReference type="CDD" id="cd16922">
    <property type="entry name" value="HATPase_EvgS-ArcB-TorS-like"/>
    <property type="match status" value="1"/>
</dbReference>
<keyword evidence="3" id="KW-0597">Phosphoprotein</keyword>
<dbReference type="PROSITE" id="PS50109">
    <property type="entry name" value="HIS_KIN"/>
    <property type="match status" value="1"/>
</dbReference>
<dbReference type="Proteomes" id="UP000283077">
    <property type="component" value="Unassembled WGS sequence"/>
</dbReference>
<accession>A0A437R303</accession>
<dbReference type="InterPro" id="IPR004358">
    <property type="entry name" value="Sig_transdc_His_kin-like_C"/>
</dbReference>
<sequence length="1104" mass="122679">MLNSHLPGLNWIHKLFCLLITLTFYSSVTFGYTDFKRIGVDDGLPNATIYSVAQDQHGYIWLTSTNSGLLRYDGYNFSEFPLLTASEMQHLGHQDVGVLLIDRENNIWAGTWGYGLSRIDALTGQLSRYVVDKNSDQGIAGMQVQALFQDRAGYLWIGTTGGLNRLSPDGKMSRIGAANSAQPLKHQRIWSLQQTADGTVWIGTAEGLHCWHEQTGLCPVALPYPNAATGSRDNEIRALTTSQNTLWIGTRLGLFSLDATTGNITPVPVAESMTTPIINHLLFDSDGNLLLGTYNGLFRYNPQQRKFLKFRKQDSLLPTVNVRSMFIDRTGVLWLGSRENGLFYARHSASAFSSLTSLLPGEPAGDLGFTVTAVFSEGDVLWLGSAEYLYRIDRKLETMQRYQTSGRVNTIRRDPQGQVFAATDVGLFRYDPPSDALQRIDQPFTLAKARNDNVRDLVINEQGQFWLGLWGEGVLYWDPATQQSQLLLREMIQQKVGDAVQALYQQGDFLWVGTRYSGLFQLTISSGAIRHLSADQASGLVLPSQDVQCVEKGPADSILICTEQGLVVYQPQTLTQQLWDGRSGLLTHNIVGAHTDADSNVWLLSAKGLTLKPAGSSRFITFTRQDGLVATELVFKAIFNDQSGSIYIGTIAGLAIVEPELLWVNELPPTVAVPEILINHQPLPMLAHSNEWPSIVLKPTDSSVEFKFASLDYHDVSRNQFLYRLRGFDSDWILQSDKRAAYYSNLPAGDYVLEVKGSNNHGLFSDKTVEIQLQVLPSWWQYRTVQVLVGIVTLLLILAGHQYRLRHVRQINRLLQNSVQERSKAQLILETKVAERTSALEESSLTLSLRSKQLEKSLQEVAKANRELKRLDKLKDEFISVVSHELRTPLTSIRGAVGLIAQRVVEPGSDPYQLLIQTAVNNCERLSSIINDLLDVQKFEAGKFVLQLKPVDLVDLVQQAISASNAYAHKYQVSVTLQADLATPLTVNVDALRIRQVVDNLLSNAIKFSHQGGAVLVELCGDELQVKVAITDQGVGIPESFHTRVFDKFSQADASDSRTQEGTGLGLTICKKIIESHQGQIGFVSQEQQGSCFWVTLPRLQSLT</sequence>
<dbReference type="InterPro" id="IPR003594">
    <property type="entry name" value="HATPase_dom"/>
</dbReference>
<dbReference type="SUPFAM" id="SSF63829">
    <property type="entry name" value="Calcium-dependent phosphotriesterase"/>
    <property type="match status" value="2"/>
</dbReference>
<evidence type="ECO:0000313" key="8">
    <source>
        <dbReference type="Proteomes" id="UP000283077"/>
    </source>
</evidence>
<dbReference type="Gene3D" id="3.30.565.10">
    <property type="entry name" value="Histidine kinase-like ATPase, C-terminal domain"/>
    <property type="match status" value="1"/>
</dbReference>
<keyword evidence="4" id="KW-0808">Transferase</keyword>
<dbReference type="InterPro" id="IPR005467">
    <property type="entry name" value="His_kinase_dom"/>
</dbReference>
<dbReference type="RefSeq" id="WP_127697514.1">
    <property type="nucleotide sequence ID" value="NZ_SACS01000002.1"/>
</dbReference>
<evidence type="ECO:0000256" key="1">
    <source>
        <dbReference type="ARBA" id="ARBA00000085"/>
    </source>
</evidence>
<protein>
    <recommendedName>
        <fullName evidence="2">histidine kinase</fullName>
        <ecNumber evidence="2">2.7.13.3</ecNumber>
    </recommendedName>
</protein>
<dbReference type="PANTHER" id="PTHR43547">
    <property type="entry name" value="TWO-COMPONENT HISTIDINE KINASE"/>
    <property type="match status" value="1"/>
</dbReference>
<keyword evidence="5 7" id="KW-0418">Kinase</keyword>
<organism evidence="7 8">
    <name type="scientific">Rheinheimera riviphila</name>
    <dbReference type="NCBI Taxonomy" id="1834037"/>
    <lineage>
        <taxon>Bacteria</taxon>
        <taxon>Pseudomonadati</taxon>
        <taxon>Pseudomonadota</taxon>
        <taxon>Gammaproteobacteria</taxon>
        <taxon>Chromatiales</taxon>
        <taxon>Chromatiaceae</taxon>
        <taxon>Rheinheimera</taxon>
    </lineage>
</organism>
<evidence type="ECO:0000313" key="7">
    <source>
        <dbReference type="EMBL" id="RVU41125.1"/>
    </source>
</evidence>
<keyword evidence="8" id="KW-1185">Reference proteome</keyword>
<feature type="domain" description="Histidine kinase" evidence="6">
    <location>
        <begin position="881"/>
        <end position="1101"/>
    </location>
</feature>
<name>A0A437R303_9GAMM</name>
<dbReference type="SMART" id="SM00387">
    <property type="entry name" value="HATPase_c"/>
    <property type="match status" value="1"/>
</dbReference>
<dbReference type="InterPro" id="IPR015943">
    <property type="entry name" value="WD40/YVTN_repeat-like_dom_sf"/>
</dbReference>
<evidence type="ECO:0000256" key="5">
    <source>
        <dbReference type="ARBA" id="ARBA00022777"/>
    </source>
</evidence>
<dbReference type="EC" id="2.7.13.3" evidence="2"/>
<dbReference type="GO" id="GO:0000155">
    <property type="term" value="F:phosphorelay sensor kinase activity"/>
    <property type="evidence" value="ECO:0007669"/>
    <property type="project" value="InterPro"/>
</dbReference>
<dbReference type="InterPro" id="IPR011110">
    <property type="entry name" value="Reg_prop"/>
</dbReference>
<dbReference type="Pfam" id="PF00512">
    <property type="entry name" value="HisKA"/>
    <property type="match status" value="1"/>
</dbReference>
<dbReference type="GO" id="GO:0005886">
    <property type="term" value="C:plasma membrane"/>
    <property type="evidence" value="ECO:0007669"/>
    <property type="project" value="UniProtKB-ARBA"/>
</dbReference>
<dbReference type="InterPro" id="IPR013783">
    <property type="entry name" value="Ig-like_fold"/>
</dbReference>
<dbReference type="InterPro" id="IPR003661">
    <property type="entry name" value="HisK_dim/P_dom"/>
</dbReference>
<dbReference type="CDD" id="cd00082">
    <property type="entry name" value="HisKA"/>
    <property type="match status" value="1"/>
</dbReference>
<evidence type="ECO:0000256" key="3">
    <source>
        <dbReference type="ARBA" id="ARBA00022553"/>
    </source>
</evidence>
<dbReference type="FunFam" id="3.30.565.10:FF:000006">
    <property type="entry name" value="Sensor histidine kinase WalK"/>
    <property type="match status" value="1"/>
</dbReference>
<reference evidence="7 8" key="1">
    <citation type="submission" date="2019-01" db="EMBL/GenBank/DDBJ databases">
        <authorList>
            <person name="Chen W.-M."/>
        </authorList>
    </citation>
    <scope>NUCLEOTIDE SEQUENCE [LARGE SCALE GENOMIC DNA]</scope>
    <source>
        <strain evidence="7 8">KYPC3</strain>
    </source>
</reference>
<dbReference type="Pfam" id="PF07495">
    <property type="entry name" value="Y_Y_Y"/>
    <property type="match status" value="1"/>
</dbReference>
<dbReference type="Pfam" id="PF07494">
    <property type="entry name" value="Reg_prop"/>
    <property type="match status" value="3"/>
</dbReference>
<evidence type="ECO:0000256" key="2">
    <source>
        <dbReference type="ARBA" id="ARBA00012438"/>
    </source>
</evidence>
<dbReference type="Gene3D" id="2.60.40.10">
    <property type="entry name" value="Immunoglobulins"/>
    <property type="match status" value="1"/>
</dbReference>